<feature type="region of interest" description="Disordered" evidence="10">
    <location>
        <begin position="446"/>
        <end position="496"/>
    </location>
</feature>
<feature type="region of interest" description="Disordered" evidence="10">
    <location>
        <begin position="294"/>
        <end position="327"/>
    </location>
</feature>
<feature type="region of interest" description="Disordered" evidence="10">
    <location>
        <begin position="361"/>
        <end position="407"/>
    </location>
</feature>
<dbReference type="GO" id="GO:0005634">
    <property type="term" value="C:nucleus"/>
    <property type="evidence" value="ECO:0007669"/>
    <property type="project" value="TreeGrafter"/>
</dbReference>
<evidence type="ECO:0000256" key="2">
    <source>
        <dbReference type="ARBA" id="ARBA00022527"/>
    </source>
</evidence>
<feature type="compositionally biased region" description="Acidic residues" evidence="10">
    <location>
        <begin position="465"/>
        <end position="488"/>
    </location>
</feature>
<dbReference type="Gene3D" id="3.30.200.20">
    <property type="entry name" value="Phosphorylase Kinase, domain 1"/>
    <property type="match status" value="1"/>
</dbReference>
<feature type="compositionally biased region" description="Basic residues" evidence="10">
    <location>
        <begin position="697"/>
        <end position="711"/>
    </location>
</feature>
<dbReference type="GO" id="GO:0000245">
    <property type="term" value="P:spliceosomal complex assembly"/>
    <property type="evidence" value="ECO:0007669"/>
    <property type="project" value="TreeGrafter"/>
</dbReference>
<dbReference type="FunFam" id="1.10.510.10:FF:000275">
    <property type="entry name" value="SRSF protein kinase 2 isoform X3"/>
    <property type="match status" value="1"/>
</dbReference>
<keyword evidence="6 9" id="KW-0067">ATP-binding</keyword>
<feature type="binding site" evidence="9">
    <location>
        <position position="539"/>
    </location>
    <ligand>
        <name>ATP</name>
        <dbReference type="ChEBI" id="CHEBI:30616"/>
    </ligand>
</feature>
<dbReference type="GO" id="GO:0050684">
    <property type="term" value="P:regulation of mRNA processing"/>
    <property type="evidence" value="ECO:0007669"/>
    <property type="project" value="TreeGrafter"/>
</dbReference>
<dbReference type="InterPro" id="IPR008271">
    <property type="entry name" value="Ser/Thr_kinase_AS"/>
</dbReference>
<sequence length="825" mass="86519">MLPPWPALAAVLALSGLVAFCCVLAELVWRVLGTALSWRSGRPAGGPVRRRPAARPAASRRSAPVPPAGPSARPAPVMAPPEPVPCGRPACPPAVLQYAEQLVRDVITCAVRGLRGDAEEVRSQRHVSPRAARDGARADAPAAVANVPQGESEPAVPSGASASDSADRQQGPERCDVPAGAEPCDIPLSGWTAESCADTGASSPLRSSCCGLASLGDGLDVSDSPVPGPGLAASARSWKAASTGELHQLMACSAAAAAAADVELSTAFLPVYGVCAAAGPQRCPPAAAAGPDCAAASIDRGPPPRPPAPVRSQPAGPPQRPPPPTAVIPRCCADAYGRLSRPPERTSAAAAAAALDPASSASEPFASCAGSTGSASGEEAPAASGTAAVSSSRPAPPAEPASEAASTDCDLLDVDELSLDQELAQVVSSAGRGLRDDVLDEILATAGRTESSRTETSVSEKDSVPSDDEDEGEEDEEIRGSDDDEQEAPSDYKPGGYHPVRIGDMFHGRYHVIRKLGWGHFSTVWLCWDIRDKRFVAMKVVKSACHYTETALDEIKLLKCVRDSDETDPFREGTVQLLDDFKIIGVNGTHVCMVFEVLGHNLLKLIIRSKYEGIPLENVKSIIKQVLEGLHYLHTKCQIIHTDIKPENVLLCVDEAHVRRLAADAAHWQKMGLKLPGSFMSTAPQHLQQPDPSTLSRNKKKRLKKKAAKQAKRLEQMAELTEQWEREQTEQAALRQEPAAAPADPAGADTGSAAENGSRAPAADSAPPAERRPPASPATPAGSQQNGSSAENCDSAKLGMCETQGGRWEGQDNVEGGWRWKTTSI</sequence>
<comment type="catalytic activity">
    <reaction evidence="8">
        <text>L-seryl-[protein] + ATP = O-phospho-L-seryl-[protein] + ADP + H(+)</text>
        <dbReference type="Rhea" id="RHEA:17989"/>
        <dbReference type="Rhea" id="RHEA-COMP:9863"/>
        <dbReference type="Rhea" id="RHEA-COMP:11604"/>
        <dbReference type="ChEBI" id="CHEBI:15378"/>
        <dbReference type="ChEBI" id="CHEBI:29999"/>
        <dbReference type="ChEBI" id="CHEBI:30616"/>
        <dbReference type="ChEBI" id="CHEBI:83421"/>
        <dbReference type="ChEBI" id="CHEBI:456216"/>
        <dbReference type="EC" id="2.7.11.1"/>
    </reaction>
</comment>
<name>A0A6A4WCA4_AMPAM</name>
<feature type="region of interest" description="Disordered" evidence="10">
    <location>
        <begin position="41"/>
        <end position="78"/>
    </location>
</feature>
<accession>A0A6A4WCA4</accession>
<dbReference type="SMART" id="SM00220">
    <property type="entry name" value="S_TKc"/>
    <property type="match status" value="1"/>
</dbReference>
<evidence type="ECO:0000256" key="4">
    <source>
        <dbReference type="ARBA" id="ARBA00022741"/>
    </source>
</evidence>
<gene>
    <name evidence="12" type="primary">SRPK1_2</name>
    <name evidence="12" type="ORF">FJT64_025147</name>
</gene>
<evidence type="ECO:0000256" key="7">
    <source>
        <dbReference type="ARBA" id="ARBA00047899"/>
    </source>
</evidence>
<evidence type="ECO:0000256" key="9">
    <source>
        <dbReference type="PROSITE-ProRule" id="PRU10141"/>
    </source>
</evidence>
<feature type="region of interest" description="Disordered" evidence="10">
    <location>
        <begin position="679"/>
        <end position="825"/>
    </location>
</feature>
<feature type="compositionally biased region" description="Polar residues" evidence="10">
    <location>
        <begin position="782"/>
        <end position="792"/>
    </location>
</feature>
<dbReference type="InterPro" id="IPR017441">
    <property type="entry name" value="Protein_kinase_ATP_BS"/>
</dbReference>
<dbReference type="AlphaFoldDB" id="A0A6A4WCA4"/>
<evidence type="ECO:0000313" key="12">
    <source>
        <dbReference type="EMBL" id="KAF0302819.1"/>
    </source>
</evidence>
<evidence type="ECO:0000256" key="5">
    <source>
        <dbReference type="ARBA" id="ARBA00022777"/>
    </source>
</evidence>
<evidence type="ECO:0000256" key="8">
    <source>
        <dbReference type="ARBA" id="ARBA00048679"/>
    </source>
</evidence>
<organism evidence="12 13">
    <name type="scientific">Amphibalanus amphitrite</name>
    <name type="common">Striped barnacle</name>
    <name type="synonym">Balanus amphitrite</name>
    <dbReference type="NCBI Taxonomy" id="1232801"/>
    <lineage>
        <taxon>Eukaryota</taxon>
        <taxon>Metazoa</taxon>
        <taxon>Ecdysozoa</taxon>
        <taxon>Arthropoda</taxon>
        <taxon>Crustacea</taxon>
        <taxon>Multicrustacea</taxon>
        <taxon>Cirripedia</taxon>
        <taxon>Thoracica</taxon>
        <taxon>Thoracicalcarea</taxon>
        <taxon>Balanomorpha</taxon>
        <taxon>Balanoidea</taxon>
        <taxon>Balanidae</taxon>
        <taxon>Amphibalaninae</taxon>
        <taxon>Amphibalanus</taxon>
    </lineage>
</organism>
<dbReference type="Gene3D" id="1.10.510.10">
    <property type="entry name" value="Transferase(Phosphotransferase) domain 1"/>
    <property type="match status" value="1"/>
</dbReference>
<dbReference type="GO" id="GO:0005524">
    <property type="term" value="F:ATP binding"/>
    <property type="evidence" value="ECO:0007669"/>
    <property type="project" value="UniProtKB-UniRule"/>
</dbReference>
<dbReference type="PROSITE" id="PS50011">
    <property type="entry name" value="PROTEIN_KINASE_DOM"/>
    <property type="match status" value="1"/>
</dbReference>
<comment type="catalytic activity">
    <reaction evidence="7">
        <text>L-threonyl-[protein] + ATP = O-phospho-L-threonyl-[protein] + ADP + H(+)</text>
        <dbReference type="Rhea" id="RHEA:46608"/>
        <dbReference type="Rhea" id="RHEA-COMP:11060"/>
        <dbReference type="Rhea" id="RHEA-COMP:11605"/>
        <dbReference type="ChEBI" id="CHEBI:15378"/>
        <dbReference type="ChEBI" id="CHEBI:30013"/>
        <dbReference type="ChEBI" id="CHEBI:30616"/>
        <dbReference type="ChEBI" id="CHEBI:61977"/>
        <dbReference type="ChEBI" id="CHEBI:456216"/>
        <dbReference type="EC" id="2.7.11.1"/>
    </reaction>
</comment>
<protein>
    <recommendedName>
        <fullName evidence="1">non-specific serine/threonine protein kinase</fullName>
        <ecNumber evidence="1">2.7.11.1</ecNumber>
    </recommendedName>
</protein>
<dbReference type="PANTHER" id="PTHR47634">
    <property type="entry name" value="PROTEIN KINASE DOMAIN-CONTAINING PROTEIN-RELATED"/>
    <property type="match status" value="1"/>
</dbReference>
<feature type="compositionally biased region" description="Low complexity" evidence="10">
    <location>
        <begin position="54"/>
        <end position="63"/>
    </location>
</feature>
<comment type="caution">
    <text evidence="12">The sequence shown here is derived from an EMBL/GenBank/DDBJ whole genome shotgun (WGS) entry which is preliminary data.</text>
</comment>
<feature type="compositionally biased region" description="Basic and acidic residues" evidence="10">
    <location>
        <begin position="450"/>
        <end position="464"/>
    </location>
</feature>
<dbReference type="GO" id="GO:0005737">
    <property type="term" value="C:cytoplasm"/>
    <property type="evidence" value="ECO:0007669"/>
    <property type="project" value="TreeGrafter"/>
</dbReference>
<dbReference type="InterPro" id="IPR011009">
    <property type="entry name" value="Kinase-like_dom_sf"/>
</dbReference>
<evidence type="ECO:0000256" key="6">
    <source>
        <dbReference type="ARBA" id="ARBA00022840"/>
    </source>
</evidence>
<reference evidence="12 13" key="1">
    <citation type="submission" date="2019-07" db="EMBL/GenBank/DDBJ databases">
        <title>Draft genome assembly of a fouling barnacle, Amphibalanus amphitrite (Darwin, 1854): The first reference genome for Thecostraca.</title>
        <authorList>
            <person name="Kim W."/>
        </authorList>
    </citation>
    <scope>NUCLEOTIDE SEQUENCE [LARGE SCALE GENOMIC DNA]</scope>
    <source>
        <strain evidence="12">SNU_AA5</strain>
        <tissue evidence="12">Soma without cirri and trophi</tissue>
    </source>
</reference>
<dbReference type="PROSITE" id="PS00107">
    <property type="entry name" value="PROTEIN_KINASE_ATP"/>
    <property type="match status" value="1"/>
</dbReference>
<feature type="compositionally biased region" description="Low complexity" evidence="10">
    <location>
        <begin position="138"/>
        <end position="148"/>
    </location>
</feature>
<evidence type="ECO:0000313" key="13">
    <source>
        <dbReference type="Proteomes" id="UP000440578"/>
    </source>
</evidence>
<dbReference type="SUPFAM" id="SSF56112">
    <property type="entry name" value="Protein kinase-like (PK-like)"/>
    <property type="match status" value="1"/>
</dbReference>
<keyword evidence="5 12" id="KW-0418">Kinase</keyword>
<feature type="compositionally biased region" description="Low complexity" evidence="10">
    <location>
        <begin position="361"/>
        <end position="393"/>
    </location>
</feature>
<dbReference type="EC" id="2.7.11.1" evidence="1"/>
<feature type="compositionally biased region" description="Polar residues" evidence="10">
    <location>
        <begin position="679"/>
        <end position="694"/>
    </location>
</feature>
<dbReference type="FunFam" id="3.30.200.20:FF:000163">
    <property type="entry name" value="SRSF protein kinase 2 isoform X1"/>
    <property type="match status" value="1"/>
</dbReference>
<dbReference type="PANTHER" id="PTHR47634:SF9">
    <property type="entry name" value="PROTEIN KINASE DOMAIN-CONTAINING PROTEIN-RELATED"/>
    <property type="match status" value="1"/>
</dbReference>
<dbReference type="PROSITE" id="PS00108">
    <property type="entry name" value="PROTEIN_KINASE_ST"/>
    <property type="match status" value="1"/>
</dbReference>
<feature type="region of interest" description="Disordered" evidence="10">
    <location>
        <begin position="118"/>
        <end position="180"/>
    </location>
</feature>
<evidence type="ECO:0000256" key="3">
    <source>
        <dbReference type="ARBA" id="ARBA00022679"/>
    </source>
</evidence>
<proteinExistence type="predicted"/>
<dbReference type="InterPro" id="IPR051334">
    <property type="entry name" value="SRPK"/>
</dbReference>
<feature type="domain" description="Protein kinase" evidence="11">
    <location>
        <begin position="510"/>
        <end position="825"/>
    </location>
</feature>
<dbReference type="GO" id="GO:0004674">
    <property type="term" value="F:protein serine/threonine kinase activity"/>
    <property type="evidence" value="ECO:0007669"/>
    <property type="project" value="UniProtKB-KW"/>
</dbReference>
<keyword evidence="2" id="KW-0723">Serine/threonine-protein kinase</keyword>
<dbReference type="InterPro" id="IPR000719">
    <property type="entry name" value="Prot_kinase_dom"/>
</dbReference>
<evidence type="ECO:0000259" key="11">
    <source>
        <dbReference type="PROSITE" id="PS50011"/>
    </source>
</evidence>
<dbReference type="Proteomes" id="UP000440578">
    <property type="component" value="Unassembled WGS sequence"/>
</dbReference>
<feature type="compositionally biased region" description="Low complexity" evidence="10">
    <location>
        <begin position="730"/>
        <end position="768"/>
    </location>
</feature>
<keyword evidence="3" id="KW-0808">Transferase</keyword>
<keyword evidence="13" id="KW-1185">Reference proteome</keyword>
<feature type="compositionally biased region" description="Pro residues" evidence="10">
    <location>
        <begin position="301"/>
        <end position="326"/>
    </location>
</feature>
<feature type="compositionally biased region" description="Basic and acidic residues" evidence="10">
    <location>
        <begin position="165"/>
        <end position="176"/>
    </location>
</feature>
<keyword evidence="4 9" id="KW-0547">Nucleotide-binding</keyword>
<evidence type="ECO:0000256" key="10">
    <source>
        <dbReference type="SAM" id="MobiDB-lite"/>
    </source>
</evidence>
<dbReference type="Pfam" id="PF00069">
    <property type="entry name" value="Pkinase"/>
    <property type="match status" value="1"/>
</dbReference>
<evidence type="ECO:0000256" key="1">
    <source>
        <dbReference type="ARBA" id="ARBA00012513"/>
    </source>
</evidence>
<dbReference type="EMBL" id="VIIS01001008">
    <property type="protein sequence ID" value="KAF0302819.1"/>
    <property type="molecule type" value="Genomic_DNA"/>
</dbReference>
<dbReference type="OrthoDB" id="2649at2759"/>